<dbReference type="EMBL" id="AYKW01000006">
    <property type="protein sequence ID" value="PIL34169.1"/>
    <property type="molecule type" value="Genomic_DNA"/>
</dbReference>
<organism evidence="1 2">
    <name type="scientific">Ganoderma sinense ZZ0214-1</name>
    <dbReference type="NCBI Taxonomy" id="1077348"/>
    <lineage>
        <taxon>Eukaryota</taxon>
        <taxon>Fungi</taxon>
        <taxon>Dikarya</taxon>
        <taxon>Basidiomycota</taxon>
        <taxon>Agaricomycotina</taxon>
        <taxon>Agaricomycetes</taxon>
        <taxon>Polyporales</taxon>
        <taxon>Polyporaceae</taxon>
        <taxon>Ganoderma</taxon>
    </lineage>
</organism>
<keyword evidence="2" id="KW-1185">Reference proteome</keyword>
<sequence length="245" mass="27796">MSLLVATPYPPGSYQHKDLLSILARIQNENPSLRKTLVAHVLHLDRITENRPNAFLNLARLLSPCPRTVLFPGNLSYTPPKNLYKTLVGQQAFSSSAVAGRMHKRKPVVFTMREYASFPFAPLAPVLVSRDDSTWCTERFFANVSRSVDWEECLWQVWLAHFGDVEVKQLQGWAPALPDSTSSTSSWQSENPVMEKIHRRLAAKFRGETCALAIRRFTALRNLSNNADTKKARWLKRVCRGWSSG</sequence>
<dbReference type="STRING" id="1077348.A0A2G8SK75"/>
<accession>A0A2G8SK75</accession>
<reference evidence="1 2" key="1">
    <citation type="journal article" date="2015" name="Sci. Rep.">
        <title>Chromosome-level genome map provides insights into diverse defense mechanisms in the medicinal fungus Ganoderma sinense.</title>
        <authorList>
            <person name="Zhu Y."/>
            <person name="Xu J."/>
            <person name="Sun C."/>
            <person name="Zhou S."/>
            <person name="Xu H."/>
            <person name="Nelson D.R."/>
            <person name="Qian J."/>
            <person name="Song J."/>
            <person name="Luo H."/>
            <person name="Xiang L."/>
            <person name="Li Y."/>
            <person name="Xu Z."/>
            <person name="Ji A."/>
            <person name="Wang L."/>
            <person name="Lu S."/>
            <person name="Hayward A."/>
            <person name="Sun W."/>
            <person name="Li X."/>
            <person name="Schwartz D.C."/>
            <person name="Wang Y."/>
            <person name="Chen S."/>
        </authorList>
    </citation>
    <scope>NUCLEOTIDE SEQUENCE [LARGE SCALE GENOMIC DNA]</scope>
    <source>
        <strain evidence="1 2">ZZ0214-1</strain>
    </source>
</reference>
<name>A0A2G8SK75_9APHY</name>
<evidence type="ECO:0000313" key="1">
    <source>
        <dbReference type="EMBL" id="PIL34169.1"/>
    </source>
</evidence>
<dbReference type="Proteomes" id="UP000230002">
    <property type="component" value="Unassembled WGS sequence"/>
</dbReference>
<dbReference type="OrthoDB" id="3056235at2759"/>
<evidence type="ECO:0000313" key="2">
    <source>
        <dbReference type="Proteomes" id="UP000230002"/>
    </source>
</evidence>
<protein>
    <submittedName>
        <fullName evidence="1">Uncharacterized protein</fullName>
    </submittedName>
</protein>
<gene>
    <name evidence="1" type="ORF">GSI_03880</name>
</gene>
<comment type="caution">
    <text evidence="1">The sequence shown here is derived from an EMBL/GenBank/DDBJ whole genome shotgun (WGS) entry which is preliminary data.</text>
</comment>
<dbReference type="AlphaFoldDB" id="A0A2G8SK75"/>
<proteinExistence type="predicted"/>